<comment type="similarity">
    <text evidence="5">Belongs to the DAPG/phloretin hydrolase family.</text>
</comment>
<gene>
    <name evidence="7" type="ORF">OCV88_10355</name>
</gene>
<keyword evidence="2" id="KW-0479">Metal-binding</keyword>
<evidence type="ECO:0000256" key="3">
    <source>
        <dbReference type="ARBA" id="ARBA00022801"/>
    </source>
</evidence>
<name>A0ABT2TKL2_9FIRM</name>
<evidence type="ECO:0000313" key="7">
    <source>
        <dbReference type="EMBL" id="MCU6762735.1"/>
    </source>
</evidence>
<dbReference type="RefSeq" id="WP_158425442.1">
    <property type="nucleotide sequence ID" value="NZ_JAOQJQ010000004.1"/>
</dbReference>
<sequence>MGERVGITEEQKKLGYAKYYYKELVEIQKEKLKALKEPMDPAQALEIQDRNRLFEDGYFPVETGYCVLEDGSGYIANYTKMPGVTVEMFDWWFAWHGLGELRYTIWDPEDHYDARSMNLAQGRSEKLTLKEKYWGTTHLIREDIGGGPDELFACFKKPSEMGFEEEKIGTKACGTIVTANSGIRKDPQASAEVMCHFVRETEDGIELRSRFWLGWHIIGGKPVKLLKDGEITPMIKPKMLLAHNMKEFANLADLLPKLYPEQKDNWD</sequence>
<comment type="cofactor">
    <cofactor evidence="1">
        <name>Zn(2+)</name>
        <dbReference type="ChEBI" id="CHEBI:29105"/>
    </cofactor>
</comment>
<evidence type="ECO:0000256" key="4">
    <source>
        <dbReference type="ARBA" id="ARBA00022833"/>
    </source>
</evidence>
<proteinExistence type="inferred from homology"/>
<evidence type="ECO:0000256" key="5">
    <source>
        <dbReference type="ARBA" id="ARBA00023459"/>
    </source>
</evidence>
<keyword evidence="4" id="KW-0862">Zinc</keyword>
<evidence type="ECO:0000259" key="6">
    <source>
        <dbReference type="Pfam" id="PF18089"/>
    </source>
</evidence>
<dbReference type="Pfam" id="PF18089">
    <property type="entry name" value="DAPG_hydrolase"/>
    <property type="match status" value="1"/>
</dbReference>
<accession>A0ABT2TKL2</accession>
<dbReference type="Proteomes" id="UP001652442">
    <property type="component" value="Unassembled WGS sequence"/>
</dbReference>
<keyword evidence="3 7" id="KW-0378">Hydrolase</keyword>
<evidence type="ECO:0000313" key="8">
    <source>
        <dbReference type="Proteomes" id="UP001652442"/>
    </source>
</evidence>
<evidence type="ECO:0000256" key="1">
    <source>
        <dbReference type="ARBA" id="ARBA00001947"/>
    </source>
</evidence>
<comment type="caution">
    <text evidence="7">The sequence shown here is derived from an EMBL/GenBank/DDBJ whole genome shotgun (WGS) entry which is preliminary data.</text>
</comment>
<organism evidence="7 8">
    <name type="scientific">Brotonthovivens ammoniilytica</name>
    <dbReference type="NCBI Taxonomy" id="2981725"/>
    <lineage>
        <taxon>Bacteria</taxon>
        <taxon>Bacillati</taxon>
        <taxon>Bacillota</taxon>
        <taxon>Clostridia</taxon>
        <taxon>Lachnospirales</taxon>
        <taxon>Lachnospiraceae</taxon>
        <taxon>Brotonthovivens</taxon>
    </lineage>
</organism>
<dbReference type="EMBL" id="JAOQJQ010000004">
    <property type="protein sequence ID" value="MCU6762735.1"/>
    <property type="molecule type" value="Genomic_DNA"/>
</dbReference>
<protein>
    <submittedName>
        <fullName evidence="7">Phloretin hydrolase</fullName>
    </submittedName>
</protein>
<reference evidence="7 8" key="1">
    <citation type="journal article" date="2021" name="ISME Commun">
        <title>Automated analysis of genomic sequences facilitates high-throughput and comprehensive description of bacteria.</title>
        <authorList>
            <person name="Hitch T.C.A."/>
        </authorList>
    </citation>
    <scope>NUCLEOTIDE SEQUENCE [LARGE SCALE GENOMIC DNA]</scope>
    <source>
        <strain evidence="7 8">Sanger_109</strain>
    </source>
</reference>
<feature type="domain" description="DAPG hydrolase PhiG" evidence="6">
    <location>
        <begin position="46"/>
        <end position="259"/>
    </location>
</feature>
<dbReference type="InterPro" id="IPR041526">
    <property type="entry name" value="DAPG_hydrolase"/>
</dbReference>
<dbReference type="GO" id="GO:0016787">
    <property type="term" value="F:hydrolase activity"/>
    <property type="evidence" value="ECO:0007669"/>
    <property type="project" value="UniProtKB-KW"/>
</dbReference>
<evidence type="ECO:0000256" key="2">
    <source>
        <dbReference type="ARBA" id="ARBA00022723"/>
    </source>
</evidence>
<keyword evidence="8" id="KW-1185">Reference proteome</keyword>